<reference evidence="3" key="2">
    <citation type="journal article" date="2017" name="Nat. Plants">
        <title>The Aegilops tauschii genome reveals multiple impacts of transposons.</title>
        <authorList>
            <person name="Zhao G."/>
            <person name="Zou C."/>
            <person name="Li K."/>
            <person name="Wang K."/>
            <person name="Li T."/>
            <person name="Gao L."/>
            <person name="Zhang X."/>
            <person name="Wang H."/>
            <person name="Yang Z."/>
            <person name="Liu X."/>
            <person name="Jiang W."/>
            <person name="Mao L."/>
            <person name="Kong X."/>
            <person name="Jiao Y."/>
            <person name="Jia J."/>
        </authorList>
    </citation>
    <scope>NUCLEOTIDE SEQUENCE [LARGE SCALE GENOMIC DNA]</scope>
    <source>
        <strain evidence="3">cv. AL8/78</strain>
    </source>
</reference>
<sequence length="75" mass="7860">GGQKSIFFLIFPSIFFLSHILLRLGGPGPCSTQHSSACASKGIGTVQCTPAIKLSSVLHVPAFLVNMLSMSALID</sequence>
<keyword evidence="3" id="KW-1185">Reference proteome</keyword>
<feature type="transmembrane region" description="Helical" evidence="1">
    <location>
        <begin position="6"/>
        <end position="25"/>
    </location>
</feature>
<evidence type="ECO:0000313" key="3">
    <source>
        <dbReference type="Proteomes" id="UP000015105"/>
    </source>
</evidence>
<reference evidence="2" key="4">
    <citation type="submission" date="2019-03" db="UniProtKB">
        <authorList>
            <consortium name="EnsemblPlants"/>
        </authorList>
    </citation>
    <scope>IDENTIFICATION</scope>
</reference>
<evidence type="ECO:0000313" key="2">
    <source>
        <dbReference type="EnsemblPlants" id="AET6Gv20608700.1"/>
    </source>
</evidence>
<dbReference type="Gramene" id="AET6Gv20608700.1">
    <property type="protein sequence ID" value="AET6Gv20608700.1"/>
    <property type="gene ID" value="AET6Gv20608700"/>
</dbReference>
<keyword evidence="1" id="KW-0472">Membrane</keyword>
<dbReference type="EnsemblPlants" id="AET6Gv20608700.1">
    <property type="protein sequence ID" value="AET6Gv20608700.1"/>
    <property type="gene ID" value="AET6Gv20608700"/>
</dbReference>
<dbReference type="Proteomes" id="UP000015105">
    <property type="component" value="Chromosome 6D"/>
</dbReference>
<reference evidence="2" key="5">
    <citation type="journal article" date="2021" name="G3 (Bethesda)">
        <title>Aegilops tauschii genome assembly Aet v5.0 features greater sequence contiguity and improved annotation.</title>
        <authorList>
            <person name="Wang L."/>
            <person name="Zhu T."/>
            <person name="Rodriguez J.C."/>
            <person name="Deal K.R."/>
            <person name="Dubcovsky J."/>
            <person name="McGuire P.E."/>
            <person name="Lux T."/>
            <person name="Spannagl M."/>
            <person name="Mayer K.F.X."/>
            <person name="Baldrich P."/>
            <person name="Meyers B.C."/>
            <person name="Huo N."/>
            <person name="Gu Y.Q."/>
            <person name="Zhou H."/>
            <person name="Devos K.M."/>
            <person name="Bennetzen J.L."/>
            <person name="Unver T."/>
            <person name="Budak H."/>
            <person name="Gulick P.J."/>
            <person name="Galiba G."/>
            <person name="Kalapos B."/>
            <person name="Nelson D.R."/>
            <person name="Li P."/>
            <person name="You F.M."/>
            <person name="Luo M.C."/>
            <person name="Dvorak J."/>
        </authorList>
    </citation>
    <scope>NUCLEOTIDE SEQUENCE [LARGE SCALE GENOMIC DNA]</scope>
    <source>
        <strain evidence="2">cv. AL8/78</strain>
    </source>
</reference>
<dbReference type="AlphaFoldDB" id="A0A453P4T4"/>
<keyword evidence="1" id="KW-0812">Transmembrane</keyword>
<name>A0A453P4T4_AEGTS</name>
<reference evidence="2" key="3">
    <citation type="journal article" date="2017" name="Nature">
        <title>Genome sequence of the progenitor of the wheat D genome Aegilops tauschii.</title>
        <authorList>
            <person name="Luo M.C."/>
            <person name="Gu Y.Q."/>
            <person name="Puiu D."/>
            <person name="Wang H."/>
            <person name="Twardziok S.O."/>
            <person name="Deal K.R."/>
            <person name="Huo N."/>
            <person name="Zhu T."/>
            <person name="Wang L."/>
            <person name="Wang Y."/>
            <person name="McGuire P.E."/>
            <person name="Liu S."/>
            <person name="Long H."/>
            <person name="Ramasamy R.K."/>
            <person name="Rodriguez J.C."/>
            <person name="Van S.L."/>
            <person name="Yuan L."/>
            <person name="Wang Z."/>
            <person name="Xia Z."/>
            <person name="Xiao L."/>
            <person name="Anderson O.D."/>
            <person name="Ouyang S."/>
            <person name="Liang Y."/>
            <person name="Zimin A.V."/>
            <person name="Pertea G."/>
            <person name="Qi P."/>
            <person name="Bennetzen J.L."/>
            <person name="Dai X."/>
            <person name="Dawson M.W."/>
            <person name="Muller H.G."/>
            <person name="Kugler K."/>
            <person name="Rivarola-Duarte L."/>
            <person name="Spannagl M."/>
            <person name="Mayer K.F.X."/>
            <person name="Lu F.H."/>
            <person name="Bevan M.W."/>
            <person name="Leroy P."/>
            <person name="Li P."/>
            <person name="You F.M."/>
            <person name="Sun Q."/>
            <person name="Liu Z."/>
            <person name="Lyons E."/>
            <person name="Wicker T."/>
            <person name="Salzberg S.L."/>
            <person name="Devos K.M."/>
            <person name="Dvorak J."/>
        </authorList>
    </citation>
    <scope>NUCLEOTIDE SEQUENCE [LARGE SCALE GENOMIC DNA]</scope>
    <source>
        <strain evidence="2">cv. AL8/78</strain>
    </source>
</reference>
<protein>
    <submittedName>
        <fullName evidence="2">Uncharacterized protein</fullName>
    </submittedName>
</protein>
<keyword evidence="1" id="KW-1133">Transmembrane helix</keyword>
<accession>A0A453P4T4</accession>
<proteinExistence type="predicted"/>
<organism evidence="2 3">
    <name type="scientific">Aegilops tauschii subsp. strangulata</name>
    <name type="common">Goatgrass</name>
    <dbReference type="NCBI Taxonomy" id="200361"/>
    <lineage>
        <taxon>Eukaryota</taxon>
        <taxon>Viridiplantae</taxon>
        <taxon>Streptophyta</taxon>
        <taxon>Embryophyta</taxon>
        <taxon>Tracheophyta</taxon>
        <taxon>Spermatophyta</taxon>
        <taxon>Magnoliopsida</taxon>
        <taxon>Liliopsida</taxon>
        <taxon>Poales</taxon>
        <taxon>Poaceae</taxon>
        <taxon>BOP clade</taxon>
        <taxon>Pooideae</taxon>
        <taxon>Triticodae</taxon>
        <taxon>Triticeae</taxon>
        <taxon>Triticinae</taxon>
        <taxon>Aegilops</taxon>
    </lineage>
</organism>
<reference evidence="3" key="1">
    <citation type="journal article" date="2014" name="Science">
        <title>Ancient hybridizations among the ancestral genomes of bread wheat.</title>
        <authorList>
            <consortium name="International Wheat Genome Sequencing Consortium,"/>
            <person name="Marcussen T."/>
            <person name="Sandve S.R."/>
            <person name="Heier L."/>
            <person name="Spannagl M."/>
            <person name="Pfeifer M."/>
            <person name="Jakobsen K.S."/>
            <person name="Wulff B.B."/>
            <person name="Steuernagel B."/>
            <person name="Mayer K.F."/>
            <person name="Olsen O.A."/>
        </authorList>
    </citation>
    <scope>NUCLEOTIDE SEQUENCE [LARGE SCALE GENOMIC DNA]</scope>
    <source>
        <strain evidence="3">cv. AL8/78</strain>
    </source>
</reference>
<evidence type="ECO:0000256" key="1">
    <source>
        <dbReference type="SAM" id="Phobius"/>
    </source>
</evidence>